<feature type="domain" description="RNase H type-1" evidence="3">
    <location>
        <begin position="626"/>
        <end position="703"/>
    </location>
</feature>
<accession>A0AAQ3JZQ7</accession>
<dbReference type="InterPro" id="IPR036397">
    <property type="entry name" value="RNaseH_sf"/>
</dbReference>
<feature type="coiled-coil region" evidence="1">
    <location>
        <begin position="300"/>
        <end position="327"/>
    </location>
</feature>
<dbReference type="InterPro" id="IPR036691">
    <property type="entry name" value="Endo/exonu/phosph_ase_sf"/>
</dbReference>
<dbReference type="Pfam" id="PF13456">
    <property type="entry name" value="RVT_3"/>
    <property type="match status" value="1"/>
</dbReference>
<dbReference type="Gene3D" id="3.60.10.10">
    <property type="entry name" value="Endonuclease/exonuclease/phosphatase"/>
    <property type="match status" value="1"/>
</dbReference>
<dbReference type="GO" id="GO:0003676">
    <property type="term" value="F:nucleic acid binding"/>
    <property type="evidence" value="ECO:0007669"/>
    <property type="project" value="InterPro"/>
</dbReference>
<dbReference type="Gene3D" id="3.30.420.10">
    <property type="entry name" value="Ribonuclease H-like superfamily/Ribonuclease H"/>
    <property type="match status" value="1"/>
</dbReference>
<gene>
    <name evidence="4" type="ORF">Cni_G05613</name>
</gene>
<dbReference type="GO" id="GO:0004523">
    <property type="term" value="F:RNA-DNA hybrid ribonuclease activity"/>
    <property type="evidence" value="ECO:0007669"/>
    <property type="project" value="InterPro"/>
</dbReference>
<evidence type="ECO:0000259" key="3">
    <source>
        <dbReference type="Pfam" id="PF13456"/>
    </source>
</evidence>
<evidence type="ECO:0000256" key="2">
    <source>
        <dbReference type="SAM" id="MobiDB-lite"/>
    </source>
</evidence>
<dbReference type="PANTHER" id="PTHR33710:SF62">
    <property type="entry name" value="DUF4283 DOMAIN PROTEIN"/>
    <property type="match status" value="1"/>
</dbReference>
<evidence type="ECO:0000256" key="1">
    <source>
        <dbReference type="SAM" id="Coils"/>
    </source>
</evidence>
<feature type="region of interest" description="Disordered" evidence="2">
    <location>
        <begin position="765"/>
        <end position="795"/>
    </location>
</feature>
<dbReference type="InterPro" id="IPR044730">
    <property type="entry name" value="RNase_H-like_dom_plant"/>
</dbReference>
<dbReference type="PANTHER" id="PTHR33710">
    <property type="entry name" value="BNAC02G09200D PROTEIN"/>
    <property type="match status" value="1"/>
</dbReference>
<dbReference type="CDD" id="cd06222">
    <property type="entry name" value="RNase_H_like"/>
    <property type="match status" value="1"/>
</dbReference>
<evidence type="ECO:0000313" key="5">
    <source>
        <dbReference type="Proteomes" id="UP001327560"/>
    </source>
</evidence>
<dbReference type="InterPro" id="IPR012337">
    <property type="entry name" value="RNaseH-like_sf"/>
</dbReference>
<dbReference type="AlphaFoldDB" id="A0AAQ3JZQ7"/>
<name>A0AAQ3JZQ7_9LILI</name>
<proteinExistence type="predicted"/>
<dbReference type="SUPFAM" id="SSF56219">
    <property type="entry name" value="DNase I-like"/>
    <property type="match status" value="1"/>
</dbReference>
<dbReference type="SUPFAM" id="SSF53098">
    <property type="entry name" value="Ribonuclease H-like"/>
    <property type="match status" value="1"/>
</dbReference>
<evidence type="ECO:0000313" key="4">
    <source>
        <dbReference type="EMBL" id="WOK96905.1"/>
    </source>
</evidence>
<feature type="compositionally biased region" description="Basic residues" evidence="2">
    <location>
        <begin position="780"/>
        <end position="795"/>
    </location>
</feature>
<dbReference type="EMBL" id="CP136891">
    <property type="protein sequence ID" value="WOK96905.1"/>
    <property type="molecule type" value="Genomic_DNA"/>
</dbReference>
<reference evidence="4 5" key="1">
    <citation type="submission" date="2023-10" db="EMBL/GenBank/DDBJ databases">
        <title>Chromosome-scale genome assembly provides insights into flower coloration mechanisms of Canna indica.</title>
        <authorList>
            <person name="Li C."/>
        </authorList>
    </citation>
    <scope>NUCLEOTIDE SEQUENCE [LARGE SCALE GENOMIC DNA]</scope>
    <source>
        <tissue evidence="4">Flower</tissue>
    </source>
</reference>
<organism evidence="4 5">
    <name type="scientific">Canna indica</name>
    <name type="common">Indian-shot</name>
    <dbReference type="NCBI Taxonomy" id="4628"/>
    <lineage>
        <taxon>Eukaryota</taxon>
        <taxon>Viridiplantae</taxon>
        <taxon>Streptophyta</taxon>
        <taxon>Embryophyta</taxon>
        <taxon>Tracheophyta</taxon>
        <taxon>Spermatophyta</taxon>
        <taxon>Magnoliopsida</taxon>
        <taxon>Liliopsida</taxon>
        <taxon>Zingiberales</taxon>
        <taxon>Cannaceae</taxon>
        <taxon>Canna</taxon>
    </lineage>
</organism>
<sequence>MTAWNHLRVLIDNHRPDLVLPVEIHLNDQCSLDCIKKFGTNWKGVYVAGDGRAGGLVLEPWLLSGVYASNNPAKRQILWEFLSKMDTGDYSWLIIGDFNCINKQEDKKGGNSFKWGKSVSAYRDMCISAGLLDVNYKGSNFTWCNNRKENARVWARLDRALINWKWVSLFSENSITHLSKVASDHKPILFTASNIKMDKKQKKNFIFEHYWPENKEIGNIIHSSWYSNTSQMNNMDKRFPNLFSLASNQNCSIHDAKIFSEFGMFYGWNISFTSLVEAAELSSLVLELDRIRFSSDSKYSRFKKKNLGSLESELKNTKKELEELDRLDELGLCSEQDLSKMKCFVNKTMALNRQLHIKWWSKARAKWMEQNDKNTRFFQSLAKFKKRRSNIASLNIDDKVVNDSSDIAKGFAKWYKSLWECDYVEFNRLEWGPAKELKWKKIANRRKEELCRKFTKQEIWYSIKGLGNITNCRNVMKTLNTYCQLTGQKININKSDVYFPKDCNVNIRDEICNEFGVSEGYWEKIEMEFKIRFKHKENWFEGKWTEEDLPDKSDFSKWLIELIAASLWNLWKNKNNCCFNNRKVGYNTLFYRSIADIQWSVEPFTNSFDTNCNSLKPDVMLGKQKVWAIWFGLTKAKELKLDRVEIHTDCLQAVNILNRKDKYPWFMYSIIRDIWLLMRSLNSCIVYHIGRNSNLIAHDLANDGYREGIRSEVLKRISDGETRGGTPDFVSSSVIHLMLAVKSGHRLPHKVRLPLFGVFFGRQSCRSRTPETPPNLSSPRLRRNRSNAHLKKPDG</sequence>
<dbReference type="InterPro" id="IPR002156">
    <property type="entry name" value="RNaseH_domain"/>
</dbReference>
<protein>
    <recommendedName>
        <fullName evidence="3">RNase H type-1 domain-containing protein</fullName>
    </recommendedName>
</protein>
<dbReference type="Proteomes" id="UP001327560">
    <property type="component" value="Chromosome 2"/>
</dbReference>
<keyword evidence="5" id="KW-1185">Reference proteome</keyword>
<keyword evidence="1" id="KW-0175">Coiled coil</keyword>